<dbReference type="Proteomes" id="UP000821853">
    <property type="component" value="Chromosome 5"/>
</dbReference>
<reference evidence="1 2" key="1">
    <citation type="journal article" date="2020" name="Cell">
        <title>Large-Scale Comparative Analyses of Tick Genomes Elucidate Their Genetic Diversity and Vector Capacities.</title>
        <authorList>
            <consortium name="Tick Genome and Microbiome Consortium (TIGMIC)"/>
            <person name="Jia N."/>
            <person name="Wang J."/>
            <person name="Shi W."/>
            <person name="Du L."/>
            <person name="Sun Y."/>
            <person name="Zhan W."/>
            <person name="Jiang J.F."/>
            <person name="Wang Q."/>
            <person name="Zhang B."/>
            <person name="Ji P."/>
            <person name="Bell-Sakyi L."/>
            <person name="Cui X.M."/>
            <person name="Yuan T.T."/>
            <person name="Jiang B.G."/>
            <person name="Yang W.F."/>
            <person name="Lam T.T."/>
            <person name="Chang Q.C."/>
            <person name="Ding S.J."/>
            <person name="Wang X.J."/>
            <person name="Zhu J.G."/>
            <person name="Ruan X.D."/>
            <person name="Zhao L."/>
            <person name="Wei J.T."/>
            <person name="Ye R.Z."/>
            <person name="Que T.C."/>
            <person name="Du C.H."/>
            <person name="Zhou Y.H."/>
            <person name="Cheng J.X."/>
            <person name="Dai P.F."/>
            <person name="Guo W.B."/>
            <person name="Han X.H."/>
            <person name="Huang E.J."/>
            <person name="Li L.F."/>
            <person name="Wei W."/>
            <person name="Gao Y.C."/>
            <person name="Liu J.Z."/>
            <person name="Shao H.Z."/>
            <person name="Wang X."/>
            <person name="Wang C.C."/>
            <person name="Yang T.C."/>
            <person name="Huo Q.B."/>
            <person name="Li W."/>
            <person name="Chen H.Y."/>
            <person name="Chen S.E."/>
            <person name="Zhou L.G."/>
            <person name="Ni X.B."/>
            <person name="Tian J.H."/>
            <person name="Sheng Y."/>
            <person name="Liu T."/>
            <person name="Pan Y.S."/>
            <person name="Xia L.Y."/>
            <person name="Li J."/>
            <person name="Zhao F."/>
            <person name="Cao W.C."/>
        </authorList>
    </citation>
    <scope>NUCLEOTIDE SEQUENCE [LARGE SCALE GENOMIC DNA]</scope>
    <source>
        <strain evidence="1">HaeL-2018</strain>
    </source>
</reference>
<keyword evidence="2" id="KW-1185">Reference proteome</keyword>
<evidence type="ECO:0000313" key="1">
    <source>
        <dbReference type="EMBL" id="KAH9376247.1"/>
    </source>
</evidence>
<name>A0A9J6GNT3_HAELO</name>
<organism evidence="1 2">
    <name type="scientific">Haemaphysalis longicornis</name>
    <name type="common">Bush tick</name>
    <dbReference type="NCBI Taxonomy" id="44386"/>
    <lineage>
        <taxon>Eukaryota</taxon>
        <taxon>Metazoa</taxon>
        <taxon>Ecdysozoa</taxon>
        <taxon>Arthropoda</taxon>
        <taxon>Chelicerata</taxon>
        <taxon>Arachnida</taxon>
        <taxon>Acari</taxon>
        <taxon>Parasitiformes</taxon>
        <taxon>Ixodida</taxon>
        <taxon>Ixodoidea</taxon>
        <taxon>Ixodidae</taxon>
        <taxon>Haemaphysalinae</taxon>
        <taxon>Haemaphysalis</taxon>
    </lineage>
</organism>
<dbReference type="AlphaFoldDB" id="A0A9J6GNT3"/>
<evidence type="ECO:0000313" key="2">
    <source>
        <dbReference type="Proteomes" id="UP000821853"/>
    </source>
</evidence>
<protein>
    <submittedName>
        <fullName evidence="1">Uncharacterized protein</fullName>
    </submittedName>
</protein>
<gene>
    <name evidence="1" type="ORF">HPB48_020771</name>
</gene>
<dbReference type="EMBL" id="JABSTR010000007">
    <property type="protein sequence ID" value="KAH9376247.1"/>
    <property type="molecule type" value="Genomic_DNA"/>
</dbReference>
<dbReference type="VEuPathDB" id="VectorBase:HLOH_044136"/>
<sequence>MSPFVAEALRTLGAELNLLYARETAAFVELIHKWWRVVNVKTPSKGRRLNDSMQEPVRGMADVQIEFLSDFVDWLDTWKNVQMDTGRLTSETPSALRLKNVCLIEVSRYCLEELHFEYVLLGKFQTDSLEDRFGRYRRLSGSNYHVSVQQIFESETKLRL</sequence>
<accession>A0A9J6GNT3</accession>
<comment type="caution">
    <text evidence="1">The sequence shown here is derived from an EMBL/GenBank/DDBJ whole genome shotgun (WGS) entry which is preliminary data.</text>
</comment>
<dbReference type="OrthoDB" id="6437122at2759"/>
<proteinExistence type="predicted"/>